<proteinExistence type="predicted"/>
<dbReference type="RefSeq" id="WP_081169447.1">
    <property type="nucleotide sequence ID" value="NZ_LWBP01000210.1"/>
</dbReference>
<dbReference type="Gene3D" id="2.30.110.50">
    <property type="match status" value="1"/>
</dbReference>
<sequence length="556" mass="61615">MAQAVETTIEINGVKIDQFTSLKLSQGIYAHHSFRLVCPAKAVEEDGAVLKESKSLIGTAVHIKVNSENERSELSFTGVVTQMEATCNNGHPGNIVISGYSPTILLDSGRHCRSWLRKSVKSILKEVLNLYPDDMLKYRINPSYKETLYYYVQYKESAWQFISRLAGKHGEWLFYDGQQLVIGQPKGKKITLQYGVQLSRYALHMQIKPGKCQVKALDYVNNEVYSTEVANSALNAGHNGLGEYALTKGEQVFIAPVTNWHNHYVRNVKQVDEVMTLRAASEISDVVRVHGCSDLPGFQPGDCVVIKTEEKKDPADRSPGEFTIISIEHTWDGTGNYSNEFTAIPSTVKIPPVKAVAEPYCETQSALVVNNHDNAGLGRVQVRFRWMSEDEKSPWLRVISPYAGNGKGLFMLPEKDEEVMVAFAGDNATRPYVAGTVYNGGAKTEFSTEKNDIKAIQTRSGVKVIMNDKEGSVTMEDQNGNKLYMDGENKIVIEAKGNLKLKCGEAELEMKDGEITLKGVKVNIKTTEELKIVSNGKANINAAMDMIMKAGVIKLN</sequence>
<dbReference type="InterPro" id="IPR037026">
    <property type="entry name" value="Vgr_OB-fold_dom_sf"/>
</dbReference>
<evidence type="ECO:0000259" key="1">
    <source>
        <dbReference type="Pfam" id="PF04717"/>
    </source>
</evidence>
<dbReference type="OrthoDB" id="727155at2"/>
<dbReference type="Gene3D" id="2.40.50.230">
    <property type="entry name" value="Gp5 N-terminal domain"/>
    <property type="match status" value="1"/>
</dbReference>
<dbReference type="Pfam" id="PF05954">
    <property type="entry name" value="Phage_GPD"/>
    <property type="match status" value="1"/>
</dbReference>
<feature type="domain" description="Gp5/Type VI secretion system Vgr protein OB-fold" evidence="1">
    <location>
        <begin position="365"/>
        <end position="438"/>
    </location>
</feature>
<dbReference type="EMBL" id="LWBP01000210">
    <property type="protein sequence ID" value="OQP53567.1"/>
    <property type="molecule type" value="Genomic_DNA"/>
</dbReference>
<evidence type="ECO:0000313" key="3">
    <source>
        <dbReference type="Proteomes" id="UP000192276"/>
    </source>
</evidence>
<dbReference type="AlphaFoldDB" id="A0A1V9F5M7"/>
<keyword evidence="3" id="KW-1185">Reference proteome</keyword>
<dbReference type="InterPro" id="IPR006531">
    <property type="entry name" value="Gp5/Vgr_OB"/>
</dbReference>
<name>A0A1V9F5M7_9BACT</name>
<dbReference type="SUPFAM" id="SSF69255">
    <property type="entry name" value="gp5 N-terminal domain-like"/>
    <property type="match status" value="1"/>
</dbReference>
<dbReference type="Gene3D" id="3.55.50.10">
    <property type="entry name" value="Baseplate protein-like domains"/>
    <property type="match status" value="1"/>
</dbReference>
<dbReference type="NCBIfam" id="TIGR01646">
    <property type="entry name" value="vgr_GE"/>
    <property type="match status" value="1"/>
</dbReference>
<accession>A0A1V9F5M7</accession>
<evidence type="ECO:0000313" key="2">
    <source>
        <dbReference type="EMBL" id="OQP53567.1"/>
    </source>
</evidence>
<comment type="caution">
    <text evidence="2">The sequence shown here is derived from an EMBL/GenBank/DDBJ whole genome shotgun (WGS) entry which is preliminary data.</text>
</comment>
<dbReference type="Gene3D" id="4.10.220.110">
    <property type="match status" value="1"/>
</dbReference>
<protein>
    <recommendedName>
        <fullName evidence="1">Gp5/Type VI secretion system Vgr protein OB-fold domain-containing protein</fullName>
    </recommendedName>
</protein>
<dbReference type="STRING" id="550983.A4R26_06205"/>
<gene>
    <name evidence="2" type="ORF">A4R26_06205</name>
</gene>
<reference evidence="3" key="1">
    <citation type="submission" date="2016-04" db="EMBL/GenBank/DDBJ databases">
        <authorList>
            <person name="Chen L."/>
            <person name="Zhuang W."/>
            <person name="Wang G."/>
        </authorList>
    </citation>
    <scope>NUCLEOTIDE SEQUENCE [LARGE SCALE GENOMIC DNA]</scope>
    <source>
        <strain evidence="3">208</strain>
    </source>
</reference>
<dbReference type="Pfam" id="PF04717">
    <property type="entry name" value="Phage_base_V"/>
    <property type="match status" value="1"/>
</dbReference>
<dbReference type="Proteomes" id="UP000192276">
    <property type="component" value="Unassembled WGS sequence"/>
</dbReference>
<organism evidence="2 3">
    <name type="scientific">Niastella populi</name>
    <dbReference type="NCBI Taxonomy" id="550983"/>
    <lineage>
        <taxon>Bacteria</taxon>
        <taxon>Pseudomonadati</taxon>
        <taxon>Bacteroidota</taxon>
        <taxon>Chitinophagia</taxon>
        <taxon>Chitinophagales</taxon>
        <taxon>Chitinophagaceae</taxon>
        <taxon>Niastella</taxon>
    </lineage>
</organism>
<dbReference type="InterPro" id="IPR006533">
    <property type="entry name" value="T6SS_Vgr_RhsGE"/>
</dbReference>
<dbReference type="SUPFAM" id="SSF69279">
    <property type="entry name" value="Phage tail proteins"/>
    <property type="match status" value="2"/>
</dbReference>